<dbReference type="PANTHER" id="PTHR42877:SF4">
    <property type="entry name" value="FAD_NAD(P)-BINDING DOMAIN-CONTAINING PROTEIN-RELATED"/>
    <property type="match status" value="1"/>
</dbReference>
<keyword evidence="2" id="KW-1185">Reference proteome</keyword>
<organism evidence="1 2">
    <name type="scientific">Conyzicola nivalis</name>
    <dbReference type="NCBI Taxonomy" id="1477021"/>
    <lineage>
        <taxon>Bacteria</taxon>
        <taxon>Bacillati</taxon>
        <taxon>Actinomycetota</taxon>
        <taxon>Actinomycetes</taxon>
        <taxon>Micrococcales</taxon>
        <taxon>Microbacteriaceae</taxon>
        <taxon>Conyzicola</taxon>
    </lineage>
</organism>
<gene>
    <name evidence="1" type="ORF">GCM10010979_23810</name>
</gene>
<dbReference type="RefSeq" id="WP_188510810.1">
    <property type="nucleotide sequence ID" value="NZ_BMGB01000001.1"/>
</dbReference>
<dbReference type="AlphaFoldDB" id="A0A916WL99"/>
<dbReference type="InterPro" id="IPR051209">
    <property type="entry name" value="FAD-bind_Monooxygenase_sf"/>
</dbReference>
<evidence type="ECO:0000313" key="1">
    <source>
        <dbReference type="EMBL" id="GGB08501.1"/>
    </source>
</evidence>
<dbReference type="Proteomes" id="UP000606922">
    <property type="component" value="Unassembled WGS sequence"/>
</dbReference>
<sequence length="475" mass="52224">MTDLDTVIVGAGFAGIGAGIRLSRLGEHSFVVLERAEAIGGTWRDNVYPGVACDIPSHLYSFSFAPKHDWSHFFARGSEIQDYLRECAREIDSRLRLGTDVLEMRWLADIERWLVRTSAGDYTCRTLVVAAGRLSEPRMPEIPGLNSFPGAAFHSSRYDHDVRLAGKRVGVVGTGASAVQLVPRVAEQAGSVVLFQRTAPYVVPRDDVEYSARDILNFRNDPEARERLRADLFWAMEAGFAERVATPGYIDALRDRARGHLEAQVSDAALREALTPDYEIGCKRVLLADDFYPALESGAVTITAALERVDGPTAIAANGAAHDLDVLVFATGFESTRPPFARRVFGRDGLSLDEAWRDGMVAYASTTVHGFPNLFVIDGPNASLGHNSAIVMIEAQIDYLLGALHDEIDVLEVSADAQAAYVADLDARAASTVWLGGGCESWYVDERSRRLTLLWPDFAYAFRDRLSEFDRAAYL</sequence>
<dbReference type="PANTHER" id="PTHR42877">
    <property type="entry name" value="L-ORNITHINE N(5)-MONOOXYGENASE-RELATED"/>
    <property type="match status" value="1"/>
</dbReference>
<name>A0A916WL99_9MICO</name>
<evidence type="ECO:0000313" key="2">
    <source>
        <dbReference type="Proteomes" id="UP000606922"/>
    </source>
</evidence>
<dbReference type="GO" id="GO:0004497">
    <property type="term" value="F:monooxygenase activity"/>
    <property type="evidence" value="ECO:0007669"/>
    <property type="project" value="UniProtKB-KW"/>
</dbReference>
<dbReference type="Gene3D" id="3.50.50.60">
    <property type="entry name" value="FAD/NAD(P)-binding domain"/>
    <property type="match status" value="2"/>
</dbReference>
<proteinExistence type="predicted"/>
<dbReference type="EMBL" id="BMGB01000001">
    <property type="protein sequence ID" value="GGB08501.1"/>
    <property type="molecule type" value="Genomic_DNA"/>
</dbReference>
<accession>A0A916WL99</accession>
<reference evidence="1" key="1">
    <citation type="journal article" date="2014" name="Int. J. Syst. Evol. Microbiol.">
        <title>Complete genome sequence of Corynebacterium casei LMG S-19264T (=DSM 44701T), isolated from a smear-ripened cheese.</title>
        <authorList>
            <consortium name="US DOE Joint Genome Institute (JGI-PGF)"/>
            <person name="Walter F."/>
            <person name="Albersmeier A."/>
            <person name="Kalinowski J."/>
            <person name="Ruckert C."/>
        </authorList>
    </citation>
    <scope>NUCLEOTIDE SEQUENCE</scope>
    <source>
        <strain evidence="1">CGMCC 1.12813</strain>
    </source>
</reference>
<reference evidence="1" key="2">
    <citation type="submission" date="2020-09" db="EMBL/GenBank/DDBJ databases">
        <authorList>
            <person name="Sun Q."/>
            <person name="Zhou Y."/>
        </authorList>
    </citation>
    <scope>NUCLEOTIDE SEQUENCE</scope>
    <source>
        <strain evidence="1">CGMCC 1.12813</strain>
    </source>
</reference>
<protein>
    <submittedName>
        <fullName evidence="1">Monooxygenase</fullName>
    </submittedName>
</protein>
<dbReference type="InterPro" id="IPR036188">
    <property type="entry name" value="FAD/NAD-bd_sf"/>
</dbReference>
<keyword evidence="1" id="KW-0503">Monooxygenase</keyword>
<dbReference type="SUPFAM" id="SSF51905">
    <property type="entry name" value="FAD/NAD(P)-binding domain"/>
    <property type="match status" value="2"/>
</dbReference>
<keyword evidence="1" id="KW-0560">Oxidoreductase</keyword>
<dbReference type="Pfam" id="PF13738">
    <property type="entry name" value="Pyr_redox_3"/>
    <property type="match status" value="1"/>
</dbReference>
<comment type="caution">
    <text evidence="1">The sequence shown here is derived from an EMBL/GenBank/DDBJ whole genome shotgun (WGS) entry which is preliminary data.</text>
</comment>
<dbReference type="PRINTS" id="PR00411">
    <property type="entry name" value="PNDRDTASEI"/>
</dbReference>